<organism evidence="2 4">
    <name type="scientific">Nocardia nova</name>
    <dbReference type="NCBI Taxonomy" id="37330"/>
    <lineage>
        <taxon>Bacteria</taxon>
        <taxon>Bacillati</taxon>
        <taxon>Actinomycetota</taxon>
        <taxon>Actinomycetes</taxon>
        <taxon>Mycobacteriales</taxon>
        <taxon>Nocardiaceae</taxon>
        <taxon>Nocardia</taxon>
    </lineage>
</organism>
<feature type="domain" description="Carboxymuconolactone decarboxylase-like" evidence="1">
    <location>
        <begin position="31"/>
        <end position="113"/>
    </location>
</feature>
<dbReference type="InterPro" id="IPR004675">
    <property type="entry name" value="AhpD_core"/>
</dbReference>
<dbReference type="SUPFAM" id="SSF69118">
    <property type="entry name" value="AhpD-like"/>
    <property type="match status" value="1"/>
</dbReference>
<dbReference type="GO" id="GO:0051920">
    <property type="term" value="F:peroxiredoxin activity"/>
    <property type="evidence" value="ECO:0007669"/>
    <property type="project" value="InterPro"/>
</dbReference>
<dbReference type="Pfam" id="PF02627">
    <property type="entry name" value="CMD"/>
    <property type="match status" value="1"/>
</dbReference>
<dbReference type="GeneID" id="66723800"/>
<reference evidence="4 5" key="1">
    <citation type="submission" date="2018-02" db="EMBL/GenBank/DDBJ databases">
        <title>8 Nocardia nova and 1 Nocardia cyriacigeorgica strain used for evolution to TMP-SMX.</title>
        <authorList>
            <person name="Mehta H."/>
            <person name="Weng J."/>
            <person name="Shamoo Y."/>
        </authorList>
    </citation>
    <scope>NUCLEOTIDE SEQUENCE [LARGE SCALE GENOMIC DNA]</scope>
    <source>
        <strain evidence="2 4">BAA2227</strain>
        <strain evidence="3 5">MDA3139</strain>
    </source>
</reference>
<dbReference type="InterPro" id="IPR029032">
    <property type="entry name" value="AhpD-like"/>
</dbReference>
<gene>
    <name evidence="3" type="ORF">C5E45_25500</name>
    <name evidence="2" type="ORF">C5F51_20975</name>
</gene>
<evidence type="ECO:0000313" key="4">
    <source>
        <dbReference type="Proteomes" id="UP000238356"/>
    </source>
</evidence>
<dbReference type="RefSeq" id="WP_063010356.1">
    <property type="nucleotide sequence ID" value="NZ_JADLQW010000037.1"/>
</dbReference>
<dbReference type="EMBL" id="PSZD01000013">
    <property type="protein sequence ID" value="PPJ26268.1"/>
    <property type="molecule type" value="Genomic_DNA"/>
</dbReference>
<evidence type="ECO:0000313" key="3">
    <source>
        <dbReference type="EMBL" id="PPJ35433.1"/>
    </source>
</evidence>
<protein>
    <submittedName>
        <fullName evidence="2">Carboxymuconolactone decarboxylase family protein</fullName>
    </submittedName>
</protein>
<evidence type="ECO:0000313" key="2">
    <source>
        <dbReference type="EMBL" id="PPJ26268.1"/>
    </source>
</evidence>
<proteinExistence type="predicted"/>
<evidence type="ECO:0000259" key="1">
    <source>
        <dbReference type="Pfam" id="PF02627"/>
    </source>
</evidence>
<dbReference type="PANTHER" id="PTHR33930:SF2">
    <property type="entry name" value="BLR3452 PROTEIN"/>
    <property type="match status" value="1"/>
</dbReference>
<dbReference type="Proteomes" id="UP000238356">
    <property type="component" value="Unassembled WGS sequence"/>
</dbReference>
<dbReference type="AlphaFoldDB" id="A0A2S6A331"/>
<comment type="caution">
    <text evidence="2">The sequence shown here is derived from an EMBL/GenBank/DDBJ whole genome shotgun (WGS) entry which is preliminary data.</text>
</comment>
<dbReference type="NCBIfam" id="TIGR00778">
    <property type="entry name" value="ahpD_dom"/>
    <property type="match status" value="1"/>
</dbReference>
<dbReference type="InterPro" id="IPR003779">
    <property type="entry name" value="CMD-like"/>
</dbReference>
<sequence>MSEHSERPSRHGAAVLQELSPQHRALRHAIPEVYKGFGELSKAAFAPGAIDRKTKELIALAIGVVEGCDGCIASHGQAAARAGATRQEAAEAIGVTFLMHGGPATIYGARAYEAFCEFADAVDAGDGPA</sequence>
<dbReference type="EMBL" id="PSZC01000021">
    <property type="protein sequence ID" value="PPJ35433.1"/>
    <property type="molecule type" value="Genomic_DNA"/>
</dbReference>
<dbReference type="Proteomes" id="UP000239874">
    <property type="component" value="Unassembled WGS sequence"/>
</dbReference>
<accession>A0A2S6A331</accession>
<dbReference type="Gene3D" id="1.20.1290.10">
    <property type="entry name" value="AhpD-like"/>
    <property type="match status" value="1"/>
</dbReference>
<name>A0A2S6A331_9NOCA</name>
<dbReference type="PANTHER" id="PTHR33930">
    <property type="entry name" value="ALKYL HYDROPEROXIDE REDUCTASE AHPD"/>
    <property type="match status" value="1"/>
</dbReference>
<evidence type="ECO:0000313" key="5">
    <source>
        <dbReference type="Proteomes" id="UP000239874"/>
    </source>
</evidence>
<keyword evidence="4" id="KW-1185">Reference proteome</keyword>